<feature type="compositionally biased region" description="Basic and acidic residues" evidence="1">
    <location>
        <begin position="46"/>
        <end position="56"/>
    </location>
</feature>
<sequence length="152" mass="17049">MPASRSRSRGHKAPRKGASASTCARKTPSLVQPTRDCDSSDSDLEGTSKAEEEGTHKSNRISLKVLPVWMIHVYSKLDSNTDESDELKVEIAWLQEKWGDAEKVTVKVAPEVRETREENDDMNMETKRMEECFKLFQGAAVDVGVGWMHHAC</sequence>
<evidence type="ECO:0000313" key="2">
    <source>
        <dbReference type="EMBL" id="KAK7041862.1"/>
    </source>
</evidence>
<feature type="region of interest" description="Disordered" evidence="1">
    <location>
        <begin position="1"/>
        <end position="57"/>
    </location>
</feature>
<dbReference type="Proteomes" id="UP001383192">
    <property type="component" value="Unassembled WGS sequence"/>
</dbReference>
<feature type="compositionally biased region" description="Polar residues" evidence="1">
    <location>
        <begin position="19"/>
        <end position="32"/>
    </location>
</feature>
<keyword evidence="3" id="KW-1185">Reference proteome</keyword>
<protein>
    <submittedName>
        <fullName evidence="2">Uncharacterized protein</fullName>
    </submittedName>
</protein>
<reference evidence="2 3" key="1">
    <citation type="submission" date="2024-01" db="EMBL/GenBank/DDBJ databases">
        <title>A draft genome for a cacao thread blight-causing isolate of Paramarasmius palmivorus.</title>
        <authorList>
            <person name="Baruah I.K."/>
            <person name="Bukari Y."/>
            <person name="Amoako-Attah I."/>
            <person name="Meinhardt L.W."/>
            <person name="Bailey B.A."/>
            <person name="Cohen S.P."/>
        </authorList>
    </citation>
    <scope>NUCLEOTIDE SEQUENCE [LARGE SCALE GENOMIC DNA]</scope>
    <source>
        <strain evidence="2 3">GH-12</strain>
    </source>
</reference>
<feature type="compositionally biased region" description="Basic residues" evidence="1">
    <location>
        <begin position="1"/>
        <end position="15"/>
    </location>
</feature>
<evidence type="ECO:0000313" key="3">
    <source>
        <dbReference type="Proteomes" id="UP001383192"/>
    </source>
</evidence>
<dbReference type="EMBL" id="JAYKXP010000031">
    <property type="protein sequence ID" value="KAK7041862.1"/>
    <property type="molecule type" value="Genomic_DNA"/>
</dbReference>
<comment type="caution">
    <text evidence="2">The sequence shown here is derived from an EMBL/GenBank/DDBJ whole genome shotgun (WGS) entry which is preliminary data.</text>
</comment>
<dbReference type="AlphaFoldDB" id="A0AAW0CP80"/>
<name>A0AAW0CP80_9AGAR</name>
<proteinExistence type="predicted"/>
<organism evidence="2 3">
    <name type="scientific">Paramarasmius palmivorus</name>
    <dbReference type="NCBI Taxonomy" id="297713"/>
    <lineage>
        <taxon>Eukaryota</taxon>
        <taxon>Fungi</taxon>
        <taxon>Dikarya</taxon>
        <taxon>Basidiomycota</taxon>
        <taxon>Agaricomycotina</taxon>
        <taxon>Agaricomycetes</taxon>
        <taxon>Agaricomycetidae</taxon>
        <taxon>Agaricales</taxon>
        <taxon>Marasmiineae</taxon>
        <taxon>Marasmiaceae</taxon>
        <taxon>Paramarasmius</taxon>
    </lineage>
</organism>
<evidence type="ECO:0000256" key="1">
    <source>
        <dbReference type="SAM" id="MobiDB-lite"/>
    </source>
</evidence>
<gene>
    <name evidence="2" type="ORF">VNI00_008819</name>
</gene>
<accession>A0AAW0CP80</accession>